<accession>A0A1R3FXY4</accession>
<dbReference type="EMBL" id="AWWV01016048">
    <property type="protein sequence ID" value="OMO50713.1"/>
    <property type="molecule type" value="Genomic_DNA"/>
</dbReference>
<proteinExistence type="predicted"/>
<evidence type="ECO:0000256" key="1">
    <source>
        <dbReference type="SAM" id="Coils"/>
    </source>
</evidence>
<keyword evidence="3" id="KW-1185">Reference proteome</keyword>
<dbReference type="Proteomes" id="UP000188268">
    <property type="component" value="Unassembled WGS sequence"/>
</dbReference>
<sequence>MTMITPTTSKEVQHLDTTIEQTTSELRIEFRSGIDAMNTEMRQLFQQENNDLKLEMVKMTEELKCVMREKDEAVTCNKQEVEEAKKQAVAEYKSSLNIFADSAMFRTEASLFFFIKASLQRYPNLLSNLKP</sequence>
<protein>
    <submittedName>
        <fullName evidence="2">Uncharacterized protein</fullName>
    </submittedName>
</protein>
<name>A0A1R3FXY4_COCAP</name>
<comment type="caution">
    <text evidence="2">The sequence shown here is derived from an EMBL/GenBank/DDBJ whole genome shotgun (WGS) entry which is preliminary data.</text>
</comment>
<keyword evidence="1" id="KW-0175">Coiled coil</keyword>
<feature type="coiled-coil region" evidence="1">
    <location>
        <begin position="42"/>
        <end position="87"/>
    </location>
</feature>
<evidence type="ECO:0000313" key="3">
    <source>
        <dbReference type="Proteomes" id="UP000188268"/>
    </source>
</evidence>
<reference evidence="2 3" key="1">
    <citation type="submission" date="2013-09" db="EMBL/GenBank/DDBJ databases">
        <title>Corchorus capsularis genome sequencing.</title>
        <authorList>
            <person name="Alam M."/>
            <person name="Haque M.S."/>
            <person name="Islam M.S."/>
            <person name="Emdad E.M."/>
            <person name="Islam M.M."/>
            <person name="Ahmed B."/>
            <person name="Halim A."/>
            <person name="Hossen Q.M.M."/>
            <person name="Hossain M.Z."/>
            <person name="Ahmed R."/>
            <person name="Khan M.M."/>
            <person name="Islam R."/>
            <person name="Rashid M.M."/>
            <person name="Khan S.A."/>
            <person name="Rahman M.S."/>
            <person name="Alam M."/>
        </authorList>
    </citation>
    <scope>NUCLEOTIDE SEQUENCE [LARGE SCALE GENOMIC DNA]</scope>
    <source>
        <strain evidence="3">cv. CVL-1</strain>
        <tissue evidence="2">Whole seedling</tissue>
    </source>
</reference>
<gene>
    <name evidence="2" type="ORF">CCACVL1_30308</name>
</gene>
<evidence type="ECO:0000313" key="2">
    <source>
        <dbReference type="EMBL" id="OMO50713.1"/>
    </source>
</evidence>
<dbReference type="AlphaFoldDB" id="A0A1R3FXY4"/>
<organism evidence="2 3">
    <name type="scientific">Corchorus capsularis</name>
    <name type="common">Jute</name>
    <dbReference type="NCBI Taxonomy" id="210143"/>
    <lineage>
        <taxon>Eukaryota</taxon>
        <taxon>Viridiplantae</taxon>
        <taxon>Streptophyta</taxon>
        <taxon>Embryophyta</taxon>
        <taxon>Tracheophyta</taxon>
        <taxon>Spermatophyta</taxon>
        <taxon>Magnoliopsida</taxon>
        <taxon>eudicotyledons</taxon>
        <taxon>Gunneridae</taxon>
        <taxon>Pentapetalae</taxon>
        <taxon>rosids</taxon>
        <taxon>malvids</taxon>
        <taxon>Malvales</taxon>
        <taxon>Malvaceae</taxon>
        <taxon>Grewioideae</taxon>
        <taxon>Apeibeae</taxon>
        <taxon>Corchorus</taxon>
    </lineage>
</organism>
<dbReference type="Gramene" id="OMO50713">
    <property type="protein sequence ID" value="OMO50713"/>
    <property type="gene ID" value="CCACVL1_30308"/>
</dbReference>